<sequence>MPSTTTSFGAMRALTRASRPGSRFIPLSARLPQRIPRIQPLSSIRFHSSEIPPISSTPPTSSQLPSTPTKASSLPPHAPRKDYRAPPPQALPSKPEYEMTFTCKPCSTRSTHRVSKQGYHYGSVLVTCPECRNRHVISDHLNIFGDKHLTIEDLMREQGQLVKRGTLSEDGDLEFWADGRVTKRGEGAGEVHEGKGAEEGGEGEGKTGD</sequence>
<dbReference type="STRING" id="576137.A0A1L7WBQ6"/>
<name>A0A1L7WBQ6_9HELO</name>
<feature type="region of interest" description="Disordered" evidence="5">
    <location>
        <begin position="180"/>
        <end position="209"/>
    </location>
</feature>
<evidence type="ECO:0000256" key="5">
    <source>
        <dbReference type="SAM" id="MobiDB-lite"/>
    </source>
</evidence>
<organism evidence="7 8">
    <name type="scientific">Phialocephala subalpina</name>
    <dbReference type="NCBI Taxonomy" id="576137"/>
    <lineage>
        <taxon>Eukaryota</taxon>
        <taxon>Fungi</taxon>
        <taxon>Dikarya</taxon>
        <taxon>Ascomycota</taxon>
        <taxon>Pezizomycotina</taxon>
        <taxon>Leotiomycetes</taxon>
        <taxon>Helotiales</taxon>
        <taxon>Mollisiaceae</taxon>
        <taxon>Phialocephala</taxon>
        <taxon>Phialocephala fortinii species complex</taxon>
    </lineage>
</organism>
<evidence type="ECO:0000259" key="6">
    <source>
        <dbReference type="PROSITE" id="PS51501"/>
    </source>
</evidence>
<proteinExistence type="predicted"/>
<dbReference type="OrthoDB" id="512667at2759"/>
<evidence type="ECO:0000313" key="7">
    <source>
        <dbReference type="EMBL" id="CZR50213.1"/>
    </source>
</evidence>
<dbReference type="GO" id="GO:0008270">
    <property type="term" value="F:zinc ion binding"/>
    <property type="evidence" value="ECO:0007669"/>
    <property type="project" value="UniProtKB-KW"/>
</dbReference>
<accession>A0A1L7WBQ6</accession>
<dbReference type="GO" id="GO:0005739">
    <property type="term" value="C:mitochondrion"/>
    <property type="evidence" value="ECO:0007669"/>
    <property type="project" value="TreeGrafter"/>
</dbReference>
<gene>
    <name evidence="7" type="ORF">PAC_00085</name>
</gene>
<dbReference type="AlphaFoldDB" id="A0A1L7WBQ6"/>
<evidence type="ECO:0000256" key="1">
    <source>
        <dbReference type="ARBA" id="ARBA00022723"/>
    </source>
</evidence>
<dbReference type="InterPro" id="IPR007853">
    <property type="entry name" value="Znf_DNL-typ"/>
</dbReference>
<reference evidence="7 8" key="1">
    <citation type="submission" date="2016-03" db="EMBL/GenBank/DDBJ databases">
        <authorList>
            <person name="Ploux O."/>
        </authorList>
    </citation>
    <scope>NUCLEOTIDE SEQUENCE [LARGE SCALE GENOMIC DNA]</scope>
    <source>
        <strain evidence="7 8">UAMH 11012</strain>
    </source>
</reference>
<dbReference type="Pfam" id="PF05180">
    <property type="entry name" value="zf-DNL"/>
    <property type="match status" value="1"/>
</dbReference>
<keyword evidence="8" id="KW-1185">Reference proteome</keyword>
<dbReference type="GO" id="GO:0050821">
    <property type="term" value="P:protein stabilization"/>
    <property type="evidence" value="ECO:0007669"/>
    <property type="project" value="TreeGrafter"/>
</dbReference>
<dbReference type="GO" id="GO:0006457">
    <property type="term" value="P:protein folding"/>
    <property type="evidence" value="ECO:0007669"/>
    <property type="project" value="TreeGrafter"/>
</dbReference>
<evidence type="ECO:0000256" key="2">
    <source>
        <dbReference type="ARBA" id="ARBA00022771"/>
    </source>
</evidence>
<keyword evidence="2 4" id="KW-0863">Zinc-finger</keyword>
<keyword evidence="1" id="KW-0479">Metal-binding</keyword>
<dbReference type="GO" id="GO:0051087">
    <property type="term" value="F:protein-folding chaperone binding"/>
    <property type="evidence" value="ECO:0007669"/>
    <property type="project" value="TreeGrafter"/>
</dbReference>
<evidence type="ECO:0000313" key="8">
    <source>
        <dbReference type="Proteomes" id="UP000184330"/>
    </source>
</evidence>
<keyword evidence="3" id="KW-0862">Zinc</keyword>
<feature type="domain" description="DNL-type" evidence="6">
    <location>
        <begin position="92"/>
        <end position="187"/>
    </location>
</feature>
<dbReference type="GO" id="GO:0030150">
    <property type="term" value="P:protein import into mitochondrial matrix"/>
    <property type="evidence" value="ECO:0007669"/>
    <property type="project" value="TreeGrafter"/>
</dbReference>
<evidence type="ECO:0000256" key="4">
    <source>
        <dbReference type="PROSITE-ProRule" id="PRU00834"/>
    </source>
</evidence>
<dbReference type="EMBL" id="FJOG01000001">
    <property type="protein sequence ID" value="CZR50213.1"/>
    <property type="molecule type" value="Genomic_DNA"/>
</dbReference>
<dbReference type="PANTHER" id="PTHR20922">
    <property type="entry name" value="DNL-TYPE ZINC FINGER PROTEIN"/>
    <property type="match status" value="1"/>
</dbReference>
<feature type="compositionally biased region" description="Low complexity" evidence="5">
    <location>
        <begin position="49"/>
        <end position="69"/>
    </location>
</feature>
<dbReference type="PROSITE" id="PS51501">
    <property type="entry name" value="ZF_DNL"/>
    <property type="match status" value="1"/>
</dbReference>
<dbReference type="PANTHER" id="PTHR20922:SF13">
    <property type="entry name" value="DNL-TYPE ZINC FINGER PROTEIN"/>
    <property type="match status" value="1"/>
</dbReference>
<dbReference type="Proteomes" id="UP000184330">
    <property type="component" value="Unassembled WGS sequence"/>
</dbReference>
<feature type="region of interest" description="Disordered" evidence="5">
    <location>
        <begin position="48"/>
        <end position="96"/>
    </location>
</feature>
<protein>
    <submittedName>
        <fullName evidence="7">Related to ZIM17 ZInc finger Motif protein, localized to the mitochondria</fullName>
    </submittedName>
</protein>
<evidence type="ECO:0000256" key="3">
    <source>
        <dbReference type="ARBA" id="ARBA00022833"/>
    </source>
</evidence>
<dbReference type="InterPro" id="IPR024158">
    <property type="entry name" value="Mt_import_TIM15"/>
</dbReference>